<accession>A0A8H3IJB6</accession>
<comment type="caution">
    <text evidence="3">The sequence shown here is derived from an EMBL/GenBank/DDBJ whole genome shotgun (WGS) entry which is preliminary data.</text>
</comment>
<dbReference type="PANTHER" id="PTHR10335:SF23">
    <property type="entry name" value="OB FOLD-CONTAINING PROTEIN, NUCLEIC ACID BINDING"/>
    <property type="match status" value="1"/>
</dbReference>
<dbReference type="OrthoDB" id="5596992at2759"/>
<dbReference type="InterPro" id="IPR018812">
    <property type="entry name" value="SAK_HAD"/>
</dbReference>
<dbReference type="GO" id="GO:0000494">
    <property type="term" value="P:box C/D sno(s)RNA 3'-end processing"/>
    <property type="evidence" value="ECO:0007669"/>
    <property type="project" value="TreeGrafter"/>
</dbReference>
<feature type="compositionally biased region" description="Basic and acidic residues" evidence="1">
    <location>
        <begin position="516"/>
        <end position="526"/>
    </location>
</feature>
<evidence type="ECO:0000313" key="4">
    <source>
        <dbReference type="Proteomes" id="UP000664169"/>
    </source>
</evidence>
<keyword evidence="4" id="KW-1185">Reference proteome</keyword>
<dbReference type="GO" id="GO:1990259">
    <property type="term" value="F:histone H2AQ104 methyltransferase activity"/>
    <property type="evidence" value="ECO:0007669"/>
    <property type="project" value="TreeGrafter"/>
</dbReference>
<feature type="domain" description="Swiss Army Knife RNA repair protein HAD" evidence="2">
    <location>
        <begin position="45"/>
        <end position="251"/>
    </location>
</feature>
<reference evidence="3" key="1">
    <citation type="submission" date="2021-03" db="EMBL/GenBank/DDBJ databases">
        <authorList>
            <person name="Tagirdzhanova G."/>
        </authorList>
    </citation>
    <scope>NUCLEOTIDE SEQUENCE</scope>
</reference>
<dbReference type="GO" id="GO:0032040">
    <property type="term" value="C:small-subunit processome"/>
    <property type="evidence" value="ECO:0007669"/>
    <property type="project" value="TreeGrafter"/>
</dbReference>
<dbReference type="GO" id="GO:0003723">
    <property type="term" value="F:RNA binding"/>
    <property type="evidence" value="ECO:0007669"/>
    <property type="project" value="TreeGrafter"/>
</dbReference>
<feature type="compositionally biased region" description="Basic and acidic residues" evidence="1">
    <location>
        <begin position="431"/>
        <end position="443"/>
    </location>
</feature>
<feature type="compositionally biased region" description="Basic residues" evidence="1">
    <location>
        <begin position="418"/>
        <end position="430"/>
    </location>
</feature>
<evidence type="ECO:0000256" key="1">
    <source>
        <dbReference type="SAM" id="MobiDB-lite"/>
    </source>
</evidence>
<feature type="compositionally biased region" description="Basic and acidic residues" evidence="1">
    <location>
        <begin position="532"/>
        <end position="542"/>
    </location>
</feature>
<protein>
    <recommendedName>
        <fullName evidence="2">Swiss Army Knife RNA repair protein HAD domain-containing protein</fullName>
    </recommendedName>
</protein>
<dbReference type="EMBL" id="CAJPDQ010000012">
    <property type="protein sequence ID" value="CAF9917645.1"/>
    <property type="molecule type" value="Genomic_DNA"/>
</dbReference>
<evidence type="ECO:0000313" key="3">
    <source>
        <dbReference type="EMBL" id="CAF9917645.1"/>
    </source>
</evidence>
<dbReference type="AlphaFoldDB" id="A0A8H3IJB6"/>
<feature type="region of interest" description="Disordered" evidence="1">
    <location>
        <begin position="404"/>
        <end position="562"/>
    </location>
</feature>
<dbReference type="Pfam" id="PF10307">
    <property type="entry name" value="HAD_SAK_1"/>
    <property type="match status" value="1"/>
</dbReference>
<gene>
    <name evidence="3" type="ORF">GOMPHAMPRED_001339</name>
</gene>
<dbReference type="Proteomes" id="UP000664169">
    <property type="component" value="Unassembled WGS sequence"/>
</dbReference>
<name>A0A8H3IJB6_9LECA</name>
<proteinExistence type="predicted"/>
<feature type="compositionally biased region" description="Basic and acidic residues" evidence="1">
    <location>
        <begin position="454"/>
        <end position="474"/>
    </location>
</feature>
<dbReference type="GO" id="GO:0008649">
    <property type="term" value="F:rRNA methyltransferase activity"/>
    <property type="evidence" value="ECO:0007669"/>
    <property type="project" value="TreeGrafter"/>
</dbReference>
<organism evidence="3 4">
    <name type="scientific">Gomphillus americanus</name>
    <dbReference type="NCBI Taxonomy" id="1940652"/>
    <lineage>
        <taxon>Eukaryota</taxon>
        <taxon>Fungi</taxon>
        <taxon>Dikarya</taxon>
        <taxon>Ascomycota</taxon>
        <taxon>Pezizomycotina</taxon>
        <taxon>Lecanoromycetes</taxon>
        <taxon>OSLEUM clade</taxon>
        <taxon>Ostropomycetidae</taxon>
        <taxon>Ostropales</taxon>
        <taxon>Graphidaceae</taxon>
        <taxon>Gomphilloideae</taxon>
        <taxon>Gomphillus</taxon>
    </lineage>
</organism>
<sequence length="562" mass="63125">MAISSSLTELKRWSCWAKDQKDLPPVSQIKAIHIYDFDNTLFLSSLPNGQLWTQHSINYLKSQDTFTNGGWWQDNRFLEATGKGMAVEEPRAWQGWWNEDIVKLVDLSLRQGDALTILLTGRAEQKFADVIRRMIKAKKLDFHMLCLKPPAARDGKPFQSTVVFKQSLIKDLIANYQEIDEVKMYEDRPKHTEMFTEFLNNINLDLVRGEFPASRRTPFAAEVVQVPHRSTSLDPVSECAVVQKMINEYNAANPQARLQIKRTVFFTGYLLNQNDAQNLVSLLEPNLLKASDIKVLANNIMITPRPATESVLEKVGGLGAKQIWQATAIGHWNGVVYGAKVNPIPSSAVVTVESPTPMVVLATLRGAKAIDSQRIVNWQPVSADKQFVFETTVGEKVQLRIDAETEGESEYDSLFPRPHGHHQTTAQKRRSAPDDNGRDDRRIGNGFRGGRGGSGRDRDRNDRRERFRDRDSGGRGRGNGTGRDRHDRMHRKQPPPQKNHAYRSLDDMPNGGGSHHRNDNPGEAHHNSGHGDSAKEAADRYHTNFPPLGSGYDGADDGGLHY</sequence>
<dbReference type="GO" id="GO:0031428">
    <property type="term" value="C:box C/D methylation guide snoRNP complex"/>
    <property type="evidence" value="ECO:0007669"/>
    <property type="project" value="TreeGrafter"/>
</dbReference>
<evidence type="ECO:0000259" key="2">
    <source>
        <dbReference type="Pfam" id="PF10307"/>
    </source>
</evidence>
<dbReference type="PANTHER" id="PTHR10335">
    <property type="entry name" value="RRNA 2-O-METHYLTRANSFERASE FIBRILLARIN"/>
    <property type="match status" value="1"/>
</dbReference>